<evidence type="ECO:0000256" key="1">
    <source>
        <dbReference type="ARBA" id="ARBA00023125"/>
    </source>
</evidence>
<dbReference type="SUPFAM" id="SSF47413">
    <property type="entry name" value="lambda repressor-like DNA-binding domains"/>
    <property type="match status" value="1"/>
</dbReference>
<dbReference type="InterPro" id="IPR050807">
    <property type="entry name" value="TransReg_Diox_bact_type"/>
</dbReference>
<dbReference type="PANTHER" id="PTHR46797:SF1">
    <property type="entry name" value="METHYLPHOSPHONATE SYNTHASE"/>
    <property type="match status" value="1"/>
</dbReference>
<evidence type="ECO:0000259" key="2">
    <source>
        <dbReference type="PROSITE" id="PS50943"/>
    </source>
</evidence>
<dbReference type="Pfam" id="PF13560">
    <property type="entry name" value="HTH_31"/>
    <property type="match status" value="1"/>
</dbReference>
<dbReference type="InterPro" id="IPR010982">
    <property type="entry name" value="Lambda_DNA-bd_dom_sf"/>
</dbReference>
<feature type="domain" description="HTH cro/C1-type" evidence="2">
    <location>
        <begin position="13"/>
        <end position="67"/>
    </location>
</feature>
<dbReference type="GO" id="GO:0003677">
    <property type="term" value="F:DNA binding"/>
    <property type="evidence" value="ECO:0007669"/>
    <property type="project" value="UniProtKB-KW"/>
</dbReference>
<reference evidence="3 4" key="1">
    <citation type="submission" date="2017-08" db="EMBL/GenBank/DDBJ databases">
        <authorList>
            <person name="de Groot N.N."/>
        </authorList>
    </citation>
    <scope>NUCLEOTIDE SEQUENCE [LARGE SCALE GENOMIC DNA]</scope>
    <source>
        <strain evidence="3 4">PfR 37</strain>
    </source>
</reference>
<evidence type="ECO:0000313" key="4">
    <source>
        <dbReference type="Proteomes" id="UP000233564"/>
    </source>
</evidence>
<sequence>MKTPLRERFGLRVKALRLASGLSQEAFADHASIARSYMSRIERGMANPSLDAVESLADALGVDPSQLFEIVEPPAPYEAAVEVPYAADGTCFHPGLASPRDGSFRVGEKSAELRFGSFEEALAYLRTMPVAKWRRPNKSGNWGLVTSTRWSLLSR</sequence>
<accession>A0A2N1EB65</accession>
<organism evidence="3 4">
    <name type="scientific">Pseudomonas fluorescens</name>
    <dbReference type="NCBI Taxonomy" id="294"/>
    <lineage>
        <taxon>Bacteria</taxon>
        <taxon>Pseudomonadati</taxon>
        <taxon>Pseudomonadota</taxon>
        <taxon>Gammaproteobacteria</taxon>
        <taxon>Pseudomonadales</taxon>
        <taxon>Pseudomonadaceae</taxon>
        <taxon>Pseudomonas</taxon>
    </lineage>
</organism>
<keyword evidence="1" id="KW-0238">DNA-binding</keyword>
<dbReference type="GO" id="GO:0005829">
    <property type="term" value="C:cytosol"/>
    <property type="evidence" value="ECO:0007669"/>
    <property type="project" value="TreeGrafter"/>
</dbReference>
<name>A0A2N1EB65_PSEFL</name>
<dbReference type="CDD" id="cd00093">
    <property type="entry name" value="HTH_XRE"/>
    <property type="match status" value="1"/>
</dbReference>
<dbReference type="InterPro" id="IPR001387">
    <property type="entry name" value="Cro/C1-type_HTH"/>
</dbReference>
<dbReference type="RefSeq" id="WP_083225742.1">
    <property type="nucleotide sequence ID" value="NZ_KZ477989.1"/>
</dbReference>
<evidence type="ECO:0000313" key="3">
    <source>
        <dbReference type="EMBL" id="PKH24090.1"/>
    </source>
</evidence>
<dbReference type="Proteomes" id="UP000233564">
    <property type="component" value="Unassembled WGS sequence"/>
</dbReference>
<dbReference type="EMBL" id="NVXX01000009">
    <property type="protein sequence ID" value="PKH24090.1"/>
    <property type="molecule type" value="Genomic_DNA"/>
</dbReference>
<dbReference type="Gene3D" id="1.10.260.40">
    <property type="entry name" value="lambda repressor-like DNA-binding domains"/>
    <property type="match status" value="1"/>
</dbReference>
<dbReference type="AlphaFoldDB" id="A0A2N1EB65"/>
<dbReference type="PROSITE" id="PS50943">
    <property type="entry name" value="HTH_CROC1"/>
    <property type="match status" value="1"/>
</dbReference>
<gene>
    <name evidence="3" type="ORF">CIB54_06930</name>
</gene>
<dbReference type="PANTHER" id="PTHR46797">
    <property type="entry name" value="HTH-TYPE TRANSCRIPTIONAL REGULATOR"/>
    <property type="match status" value="1"/>
</dbReference>
<protein>
    <submittedName>
        <fullName evidence="3">XRE family transcriptional regulator</fullName>
    </submittedName>
</protein>
<comment type="caution">
    <text evidence="3">The sequence shown here is derived from an EMBL/GenBank/DDBJ whole genome shotgun (WGS) entry which is preliminary data.</text>
</comment>
<dbReference type="SMART" id="SM00530">
    <property type="entry name" value="HTH_XRE"/>
    <property type="match status" value="1"/>
</dbReference>
<dbReference type="GO" id="GO:0003700">
    <property type="term" value="F:DNA-binding transcription factor activity"/>
    <property type="evidence" value="ECO:0007669"/>
    <property type="project" value="TreeGrafter"/>
</dbReference>
<proteinExistence type="predicted"/>